<feature type="transmembrane region" description="Helical" evidence="1">
    <location>
        <begin position="38"/>
        <end position="54"/>
    </location>
</feature>
<dbReference type="EMBL" id="CP056775">
    <property type="protein sequence ID" value="QRR00009.1"/>
    <property type="molecule type" value="Genomic_DNA"/>
</dbReference>
<proteinExistence type="predicted"/>
<feature type="transmembrane region" description="Helical" evidence="1">
    <location>
        <begin position="12"/>
        <end position="32"/>
    </location>
</feature>
<keyword evidence="1" id="KW-0472">Membrane</keyword>
<keyword evidence="1" id="KW-1133">Transmembrane helix</keyword>
<evidence type="ECO:0000313" key="2">
    <source>
        <dbReference type="EMBL" id="QRR00009.1"/>
    </source>
</evidence>
<keyword evidence="1" id="KW-0812">Transmembrane</keyword>
<accession>A0ABX7I1T9</accession>
<organism evidence="2 3">
    <name type="scientific">Dyadobacter sandarakinus</name>
    <dbReference type="NCBI Taxonomy" id="2747268"/>
    <lineage>
        <taxon>Bacteria</taxon>
        <taxon>Pseudomonadati</taxon>
        <taxon>Bacteroidota</taxon>
        <taxon>Cytophagia</taxon>
        <taxon>Cytophagales</taxon>
        <taxon>Spirosomataceae</taxon>
        <taxon>Dyadobacter</taxon>
    </lineage>
</organism>
<sequence length="59" mass="5837">MKIIQANESKSLSVLISAISGSTGGAVIGGHIGGVNGALIGGAIGTLLTGFLEWRSLNK</sequence>
<evidence type="ECO:0000313" key="3">
    <source>
        <dbReference type="Proteomes" id="UP000612680"/>
    </source>
</evidence>
<evidence type="ECO:0000256" key="1">
    <source>
        <dbReference type="SAM" id="Phobius"/>
    </source>
</evidence>
<keyword evidence="3" id="KW-1185">Reference proteome</keyword>
<protein>
    <submittedName>
        <fullName evidence="2">Uncharacterized protein</fullName>
    </submittedName>
</protein>
<dbReference type="Proteomes" id="UP000612680">
    <property type="component" value="Chromosome"/>
</dbReference>
<gene>
    <name evidence="2" type="ORF">HWI92_03275</name>
</gene>
<reference evidence="2 3" key="1">
    <citation type="submission" date="2020-06" db="EMBL/GenBank/DDBJ databases">
        <title>Dyadobacter sandarakinus sp. nov., isolated from the soil of the Arctic Yellow River Station.</title>
        <authorList>
            <person name="Zhang Y."/>
            <person name="Peng F."/>
        </authorList>
    </citation>
    <scope>NUCLEOTIDE SEQUENCE [LARGE SCALE GENOMIC DNA]</scope>
    <source>
        <strain evidence="2 3">Q3-56</strain>
    </source>
</reference>
<name>A0ABX7I1T9_9BACT</name>
<dbReference type="RefSeq" id="WP_204660770.1">
    <property type="nucleotide sequence ID" value="NZ_CP056775.1"/>
</dbReference>